<gene>
    <name evidence="3" type="ORF">QBC38DRAFT_234979</name>
</gene>
<sequence length="235" mass="27022">MSDTASAIQLNCIMKTRKSQVSYTIKEKTGILEPEQKVIEPEVDPACPICQEPVGQKTPEGTTESWSELPCGHRFGSSCIKRYLGIVADDHPQCPICRERAYYSCNHPVLPRMLTIDGPINKQKHQKTDMTKAPTVHMLEHSLCEYCRQSYAAGRTRQLGIWGRFYRLFSPRQMKLRLQRRRETMRRRSMIIDELIIGTRPTPQDAALEANPFRKFSDNGWALWWAKQQPITDGA</sequence>
<dbReference type="Proteomes" id="UP001301958">
    <property type="component" value="Unassembled WGS sequence"/>
</dbReference>
<reference evidence="3" key="1">
    <citation type="journal article" date="2023" name="Mol. Phylogenet. Evol.">
        <title>Genome-scale phylogeny and comparative genomics of the fungal order Sordariales.</title>
        <authorList>
            <person name="Hensen N."/>
            <person name="Bonometti L."/>
            <person name="Westerberg I."/>
            <person name="Brannstrom I.O."/>
            <person name="Guillou S."/>
            <person name="Cros-Aarteil S."/>
            <person name="Calhoun S."/>
            <person name="Haridas S."/>
            <person name="Kuo A."/>
            <person name="Mondo S."/>
            <person name="Pangilinan J."/>
            <person name="Riley R."/>
            <person name="LaButti K."/>
            <person name="Andreopoulos B."/>
            <person name="Lipzen A."/>
            <person name="Chen C."/>
            <person name="Yan M."/>
            <person name="Daum C."/>
            <person name="Ng V."/>
            <person name="Clum A."/>
            <person name="Steindorff A."/>
            <person name="Ohm R.A."/>
            <person name="Martin F."/>
            <person name="Silar P."/>
            <person name="Natvig D.O."/>
            <person name="Lalanne C."/>
            <person name="Gautier V."/>
            <person name="Ament-Velasquez S.L."/>
            <person name="Kruys A."/>
            <person name="Hutchinson M.I."/>
            <person name="Powell A.J."/>
            <person name="Barry K."/>
            <person name="Miller A.N."/>
            <person name="Grigoriev I.V."/>
            <person name="Debuchy R."/>
            <person name="Gladieux P."/>
            <person name="Hiltunen Thoren M."/>
            <person name="Johannesson H."/>
        </authorList>
    </citation>
    <scope>NUCLEOTIDE SEQUENCE</scope>
    <source>
        <strain evidence="3">CBS 990.96</strain>
    </source>
</reference>
<keyword evidence="1" id="KW-0479">Metal-binding</keyword>
<comment type="caution">
    <text evidence="3">The sequence shown here is derived from an EMBL/GenBank/DDBJ whole genome shotgun (WGS) entry which is preliminary data.</text>
</comment>
<dbReference type="SMART" id="SM00184">
    <property type="entry name" value="RING"/>
    <property type="match status" value="1"/>
</dbReference>
<accession>A0AAN7BMW2</accession>
<dbReference type="GO" id="GO:0008270">
    <property type="term" value="F:zinc ion binding"/>
    <property type="evidence" value="ECO:0007669"/>
    <property type="project" value="UniProtKB-KW"/>
</dbReference>
<evidence type="ECO:0000313" key="3">
    <source>
        <dbReference type="EMBL" id="KAK4226242.1"/>
    </source>
</evidence>
<proteinExistence type="predicted"/>
<dbReference type="Gene3D" id="3.30.40.10">
    <property type="entry name" value="Zinc/RING finger domain, C3HC4 (zinc finger)"/>
    <property type="match status" value="1"/>
</dbReference>
<protein>
    <recommendedName>
        <fullName evidence="2">RING-type domain-containing protein</fullName>
    </recommendedName>
</protein>
<evidence type="ECO:0000256" key="1">
    <source>
        <dbReference type="PROSITE-ProRule" id="PRU00175"/>
    </source>
</evidence>
<dbReference type="AlphaFoldDB" id="A0AAN7BMW2"/>
<keyword evidence="1" id="KW-0863">Zinc-finger</keyword>
<dbReference type="Pfam" id="PF13639">
    <property type="entry name" value="zf-RING_2"/>
    <property type="match status" value="1"/>
</dbReference>
<dbReference type="SUPFAM" id="SSF57850">
    <property type="entry name" value="RING/U-box"/>
    <property type="match status" value="1"/>
</dbReference>
<dbReference type="PROSITE" id="PS50089">
    <property type="entry name" value="ZF_RING_2"/>
    <property type="match status" value="1"/>
</dbReference>
<keyword evidence="1" id="KW-0862">Zinc</keyword>
<reference evidence="3" key="2">
    <citation type="submission" date="2023-05" db="EMBL/GenBank/DDBJ databases">
        <authorList>
            <consortium name="Lawrence Berkeley National Laboratory"/>
            <person name="Steindorff A."/>
            <person name="Hensen N."/>
            <person name="Bonometti L."/>
            <person name="Westerberg I."/>
            <person name="Brannstrom I.O."/>
            <person name="Guillou S."/>
            <person name="Cros-Aarteil S."/>
            <person name="Calhoun S."/>
            <person name="Haridas S."/>
            <person name="Kuo A."/>
            <person name="Mondo S."/>
            <person name="Pangilinan J."/>
            <person name="Riley R."/>
            <person name="Labutti K."/>
            <person name="Andreopoulos B."/>
            <person name="Lipzen A."/>
            <person name="Chen C."/>
            <person name="Yanf M."/>
            <person name="Daum C."/>
            <person name="Ng V."/>
            <person name="Clum A."/>
            <person name="Ohm R."/>
            <person name="Martin F."/>
            <person name="Silar P."/>
            <person name="Natvig D."/>
            <person name="Lalanne C."/>
            <person name="Gautier V."/>
            <person name="Ament-Velasquez S.L."/>
            <person name="Kruys A."/>
            <person name="Hutchinson M.I."/>
            <person name="Powell A.J."/>
            <person name="Barry K."/>
            <person name="Miller A.N."/>
            <person name="Grigoriev I.V."/>
            <person name="Debuchy R."/>
            <person name="Gladieux P."/>
            <person name="Thoren M.H."/>
            <person name="Johannesson H."/>
        </authorList>
    </citation>
    <scope>NUCLEOTIDE SEQUENCE</scope>
    <source>
        <strain evidence="3">CBS 990.96</strain>
    </source>
</reference>
<organism evidence="3 4">
    <name type="scientific">Podospora fimiseda</name>
    <dbReference type="NCBI Taxonomy" id="252190"/>
    <lineage>
        <taxon>Eukaryota</taxon>
        <taxon>Fungi</taxon>
        <taxon>Dikarya</taxon>
        <taxon>Ascomycota</taxon>
        <taxon>Pezizomycotina</taxon>
        <taxon>Sordariomycetes</taxon>
        <taxon>Sordariomycetidae</taxon>
        <taxon>Sordariales</taxon>
        <taxon>Podosporaceae</taxon>
        <taxon>Podospora</taxon>
    </lineage>
</organism>
<name>A0AAN7BMW2_9PEZI</name>
<dbReference type="InterPro" id="IPR001841">
    <property type="entry name" value="Znf_RING"/>
</dbReference>
<dbReference type="EMBL" id="MU865351">
    <property type="protein sequence ID" value="KAK4226242.1"/>
    <property type="molecule type" value="Genomic_DNA"/>
</dbReference>
<evidence type="ECO:0000313" key="4">
    <source>
        <dbReference type="Proteomes" id="UP001301958"/>
    </source>
</evidence>
<feature type="domain" description="RING-type" evidence="2">
    <location>
        <begin position="47"/>
        <end position="98"/>
    </location>
</feature>
<keyword evidence="4" id="KW-1185">Reference proteome</keyword>
<dbReference type="InterPro" id="IPR013083">
    <property type="entry name" value="Znf_RING/FYVE/PHD"/>
</dbReference>
<evidence type="ECO:0000259" key="2">
    <source>
        <dbReference type="PROSITE" id="PS50089"/>
    </source>
</evidence>